<accession>A0A6I2QXH9</accession>
<evidence type="ECO:0000313" key="1">
    <source>
        <dbReference type="EMBL" id="MSB19068.1"/>
    </source>
</evidence>
<dbReference type="InterPro" id="IPR036583">
    <property type="entry name" value="23S_rRNA_IVS_sf"/>
</dbReference>
<comment type="caution">
    <text evidence="1">The sequence shown here is derived from an EMBL/GenBank/DDBJ whole genome shotgun (WGS) entry which is preliminary data.</text>
</comment>
<name>A0A6I2QXH9_FLAPL</name>
<dbReference type="SUPFAM" id="SSF158446">
    <property type="entry name" value="IVS-encoded protein-like"/>
    <property type="match status" value="1"/>
</dbReference>
<dbReference type="RefSeq" id="WP_172697429.1">
    <property type="nucleotide sequence ID" value="NZ_WKPR01000004.1"/>
</dbReference>
<dbReference type="Proteomes" id="UP000434475">
    <property type="component" value="Unassembled WGS sequence"/>
</dbReference>
<proteinExistence type="predicted"/>
<gene>
    <name evidence="1" type="ORF">GKE97_05995</name>
</gene>
<sequence length="196" mass="22263">MPEKEYVLGNKTKDLLAYSFVVTKPIGDKTLEISEVIKMLGAIKSLPPEARDDILAQYLDRLEKANSRQGFPKSALHTYIKTVRETAVSIVKNVHAANDCSFQTEYDRRLDLIHAALNDCNLLLKLVEISQALGYISVKRMGHWTKLITDVKYMTLAWKKKDTERAKTLRRQEEARDYELQASIIAGAVARALGRR</sequence>
<protein>
    <recommendedName>
        <fullName evidence="3">Four helix bundle protein</fullName>
    </recommendedName>
</protein>
<dbReference type="AlphaFoldDB" id="A0A6I2QXH9"/>
<dbReference type="EMBL" id="WKPR01000004">
    <property type="protein sequence ID" value="MSB19068.1"/>
    <property type="molecule type" value="Genomic_DNA"/>
</dbReference>
<organism evidence="1 2">
    <name type="scientific">Flavonifractor plautii</name>
    <name type="common">Fusobacterium plautii</name>
    <dbReference type="NCBI Taxonomy" id="292800"/>
    <lineage>
        <taxon>Bacteria</taxon>
        <taxon>Bacillati</taxon>
        <taxon>Bacillota</taxon>
        <taxon>Clostridia</taxon>
        <taxon>Eubacteriales</taxon>
        <taxon>Oscillospiraceae</taxon>
        <taxon>Flavonifractor</taxon>
    </lineage>
</organism>
<dbReference type="Gene3D" id="1.20.1440.60">
    <property type="entry name" value="23S rRNA-intervening sequence"/>
    <property type="match status" value="1"/>
</dbReference>
<evidence type="ECO:0000313" key="2">
    <source>
        <dbReference type="Proteomes" id="UP000434475"/>
    </source>
</evidence>
<evidence type="ECO:0008006" key="3">
    <source>
        <dbReference type="Google" id="ProtNLM"/>
    </source>
</evidence>
<reference evidence="1 2" key="1">
    <citation type="journal article" date="2019" name="Nat. Med.">
        <title>A library of human gut bacterial isolates paired with longitudinal multiomics data enables mechanistic microbiome research.</title>
        <authorList>
            <person name="Poyet M."/>
            <person name="Groussin M."/>
            <person name="Gibbons S.M."/>
            <person name="Avila-Pacheco J."/>
            <person name="Jiang X."/>
            <person name="Kearney S.M."/>
            <person name="Perrotta A.R."/>
            <person name="Berdy B."/>
            <person name="Zhao S."/>
            <person name="Lieberman T.D."/>
            <person name="Swanson P.K."/>
            <person name="Smith M."/>
            <person name="Roesemann S."/>
            <person name="Alexander J.E."/>
            <person name="Rich S.A."/>
            <person name="Livny J."/>
            <person name="Vlamakis H."/>
            <person name="Clish C."/>
            <person name="Bullock K."/>
            <person name="Deik A."/>
            <person name="Scott J."/>
            <person name="Pierce K.A."/>
            <person name="Xavier R.J."/>
            <person name="Alm E.J."/>
        </authorList>
    </citation>
    <scope>NUCLEOTIDE SEQUENCE [LARGE SCALE GENOMIC DNA]</scope>
    <source>
        <strain evidence="1 2">BIOML-A2</strain>
    </source>
</reference>